<reference evidence="2" key="1">
    <citation type="submission" date="2022-08" db="EMBL/GenBank/DDBJ databases">
        <title>Novel sulfate-reducing endosymbionts in the free-living metamonad Anaeramoeba.</title>
        <authorList>
            <person name="Jerlstrom-Hultqvist J."/>
            <person name="Cepicka I."/>
            <person name="Gallot-Lavallee L."/>
            <person name="Salas-Leiva D."/>
            <person name="Curtis B.A."/>
            <person name="Zahonova K."/>
            <person name="Pipaliya S."/>
            <person name="Dacks J."/>
            <person name="Roger A.J."/>
        </authorList>
    </citation>
    <scope>NUCLEOTIDE SEQUENCE</scope>
    <source>
        <strain evidence="2">Schooner1</strain>
    </source>
</reference>
<proteinExistence type="predicted"/>
<dbReference type="EMBL" id="JAOAOG010000346">
    <property type="protein sequence ID" value="KAJ6226050.1"/>
    <property type="molecule type" value="Genomic_DNA"/>
</dbReference>
<feature type="compositionally biased region" description="Basic residues" evidence="1">
    <location>
        <begin position="35"/>
        <end position="47"/>
    </location>
</feature>
<feature type="region of interest" description="Disordered" evidence="1">
    <location>
        <begin position="76"/>
        <end position="104"/>
    </location>
</feature>
<feature type="region of interest" description="Disordered" evidence="1">
    <location>
        <begin position="1"/>
        <end position="62"/>
    </location>
</feature>
<feature type="compositionally biased region" description="Polar residues" evidence="1">
    <location>
        <begin position="92"/>
        <end position="104"/>
    </location>
</feature>
<organism evidence="2 3">
    <name type="scientific">Anaeramoeba flamelloides</name>
    <dbReference type="NCBI Taxonomy" id="1746091"/>
    <lineage>
        <taxon>Eukaryota</taxon>
        <taxon>Metamonada</taxon>
        <taxon>Anaeramoebidae</taxon>
        <taxon>Anaeramoeba</taxon>
    </lineage>
</organism>
<sequence>MKRIFGKKQTQPKASTPQKPQKNRLRSFHSEPLYKKKQKQKTKKQKQKEKEKEKIKKSKAKRTLFKRFFKEKEIEKEIENKKKDEEKENEFLVNTNPNSHLTQSSNKMNYELSVWPLMSSTKKENKKPKTNTQKLETKKQKRKKKKKIDEDLQKLQTIYELKPFIKESLNPNLSSEEHTIPKILDLQQIIPKTLVLYFSPINLLSNKIFQRQSLLSERLSDLAWETTVYQSEIDREVTNYQEKSDKVTSELKKLRTELSVAKKLLSNTVTRASENLLLIQIANNSLDLCKNNGKHTTDNERKNQKNSYGAYANGGNYMKNSIVLQFEELKQKSNNLRKKSLIRNIPNHRMEPLYYKWQQFEINRLDSFKKFYKEITKNYSRQLISDIFEKIDSQNSINEIQIEKAEKNEK</sequence>
<keyword evidence="3" id="KW-1185">Reference proteome</keyword>
<feature type="compositionally biased region" description="Basic and acidic residues" evidence="1">
    <location>
        <begin position="76"/>
        <end position="90"/>
    </location>
</feature>
<feature type="compositionally biased region" description="Polar residues" evidence="1">
    <location>
        <begin position="8"/>
        <end position="20"/>
    </location>
</feature>
<evidence type="ECO:0000313" key="2">
    <source>
        <dbReference type="EMBL" id="KAJ6226050.1"/>
    </source>
</evidence>
<gene>
    <name evidence="2" type="ORF">M0813_01018</name>
</gene>
<name>A0ABQ8X100_9EUKA</name>
<evidence type="ECO:0000313" key="3">
    <source>
        <dbReference type="Proteomes" id="UP001150062"/>
    </source>
</evidence>
<protein>
    <submittedName>
        <fullName evidence="2">Uncharacterized protein</fullName>
    </submittedName>
</protein>
<feature type="region of interest" description="Disordered" evidence="1">
    <location>
        <begin position="119"/>
        <end position="147"/>
    </location>
</feature>
<comment type="caution">
    <text evidence="2">The sequence shown here is derived from an EMBL/GenBank/DDBJ whole genome shotgun (WGS) entry which is preliminary data.</text>
</comment>
<dbReference type="Proteomes" id="UP001150062">
    <property type="component" value="Unassembled WGS sequence"/>
</dbReference>
<evidence type="ECO:0000256" key="1">
    <source>
        <dbReference type="SAM" id="MobiDB-lite"/>
    </source>
</evidence>
<accession>A0ABQ8X100</accession>